<dbReference type="InterPro" id="IPR036388">
    <property type="entry name" value="WH-like_DNA-bd_sf"/>
</dbReference>
<dbReference type="AlphaFoldDB" id="A0A1T5BBX6"/>
<dbReference type="Pfam" id="PF03466">
    <property type="entry name" value="LysR_substrate"/>
    <property type="match status" value="1"/>
</dbReference>
<dbReference type="CDD" id="cd05466">
    <property type="entry name" value="PBP2_LTTR_substrate"/>
    <property type="match status" value="1"/>
</dbReference>
<evidence type="ECO:0000313" key="6">
    <source>
        <dbReference type="EMBL" id="SKB44635.1"/>
    </source>
</evidence>
<dbReference type="Pfam" id="PF00126">
    <property type="entry name" value="HTH_1"/>
    <property type="match status" value="1"/>
</dbReference>
<accession>A0A1T5BBX6</accession>
<dbReference type="InterPro" id="IPR005119">
    <property type="entry name" value="LysR_subst-bd"/>
</dbReference>
<dbReference type="SUPFAM" id="SSF53850">
    <property type="entry name" value="Periplasmic binding protein-like II"/>
    <property type="match status" value="1"/>
</dbReference>
<name>A0A1T5BBX6_9SPHN</name>
<dbReference type="GO" id="GO:0032993">
    <property type="term" value="C:protein-DNA complex"/>
    <property type="evidence" value="ECO:0007669"/>
    <property type="project" value="TreeGrafter"/>
</dbReference>
<dbReference type="GO" id="GO:0003677">
    <property type="term" value="F:DNA binding"/>
    <property type="evidence" value="ECO:0007669"/>
    <property type="project" value="UniProtKB-KW"/>
</dbReference>
<gene>
    <name evidence="6" type="ORF">SAMN06295937_100675</name>
</gene>
<keyword evidence="4" id="KW-0804">Transcription</keyword>
<keyword evidence="2" id="KW-0805">Transcription regulation</keyword>
<dbReference type="InterPro" id="IPR036390">
    <property type="entry name" value="WH_DNA-bd_sf"/>
</dbReference>
<evidence type="ECO:0000256" key="4">
    <source>
        <dbReference type="ARBA" id="ARBA00023163"/>
    </source>
</evidence>
<keyword evidence="3 6" id="KW-0238">DNA-binding</keyword>
<dbReference type="InterPro" id="IPR000847">
    <property type="entry name" value="LysR_HTH_N"/>
</dbReference>
<sequence length="292" mass="30737">MNGNMLRRAMVFHAVGAAGGISAAGERLGKSPPAVHADLRRFEREVGAALTERVGRSIRLTQKGRTMFDAIGRALGDIDRACASASEPAEAPLPLRLGAVTGFGRYRLVPALLPRLAATQSLLLRTDRHDALIAALTQGEIDLAVTYRPVVAATFEARIVASEELVLVGADGADPVATVQDGSLRFVTYDEYDYVFARWFAEALGGQPPSLPRHDHFDELEEALASVAAGRGATIAPADACAAFGLAPCGPPCANAIYLVGTVHALATAEAELVLQSLAADRAHDHARMIAP</sequence>
<evidence type="ECO:0000256" key="2">
    <source>
        <dbReference type="ARBA" id="ARBA00023015"/>
    </source>
</evidence>
<feature type="domain" description="HTH lysR-type" evidence="5">
    <location>
        <begin position="1"/>
        <end position="61"/>
    </location>
</feature>
<dbReference type="PANTHER" id="PTHR30346">
    <property type="entry name" value="TRANSCRIPTIONAL DUAL REGULATOR HCAR-RELATED"/>
    <property type="match status" value="1"/>
</dbReference>
<dbReference type="Proteomes" id="UP000190044">
    <property type="component" value="Unassembled WGS sequence"/>
</dbReference>
<dbReference type="PANTHER" id="PTHR30346:SF0">
    <property type="entry name" value="HCA OPERON TRANSCRIPTIONAL ACTIVATOR HCAR"/>
    <property type="match status" value="1"/>
</dbReference>
<dbReference type="Gene3D" id="1.10.10.10">
    <property type="entry name" value="Winged helix-like DNA-binding domain superfamily/Winged helix DNA-binding domain"/>
    <property type="match status" value="1"/>
</dbReference>
<dbReference type="OrthoDB" id="9775392at2"/>
<proteinExistence type="inferred from homology"/>
<dbReference type="PROSITE" id="PS50931">
    <property type="entry name" value="HTH_LYSR"/>
    <property type="match status" value="1"/>
</dbReference>
<dbReference type="Gene3D" id="3.40.190.10">
    <property type="entry name" value="Periplasmic binding protein-like II"/>
    <property type="match status" value="2"/>
</dbReference>
<dbReference type="EMBL" id="FUYP01000006">
    <property type="protein sequence ID" value="SKB44635.1"/>
    <property type="molecule type" value="Genomic_DNA"/>
</dbReference>
<dbReference type="SUPFAM" id="SSF46785">
    <property type="entry name" value="Winged helix' DNA-binding domain"/>
    <property type="match status" value="1"/>
</dbReference>
<protein>
    <submittedName>
        <fullName evidence="6">DNA-binding transcriptional regulator, LysR family</fullName>
    </submittedName>
</protein>
<evidence type="ECO:0000256" key="1">
    <source>
        <dbReference type="ARBA" id="ARBA00009437"/>
    </source>
</evidence>
<evidence type="ECO:0000259" key="5">
    <source>
        <dbReference type="PROSITE" id="PS50931"/>
    </source>
</evidence>
<evidence type="ECO:0000256" key="3">
    <source>
        <dbReference type="ARBA" id="ARBA00023125"/>
    </source>
</evidence>
<reference evidence="7" key="1">
    <citation type="submission" date="2017-02" db="EMBL/GenBank/DDBJ databases">
        <authorList>
            <person name="Varghese N."/>
            <person name="Submissions S."/>
        </authorList>
    </citation>
    <scope>NUCLEOTIDE SEQUENCE [LARGE SCALE GENOMIC DNA]</scope>
    <source>
        <strain evidence="7">R11H</strain>
    </source>
</reference>
<organism evidence="6 7">
    <name type="scientific">Sphingopyxis flava</name>
    <dbReference type="NCBI Taxonomy" id="1507287"/>
    <lineage>
        <taxon>Bacteria</taxon>
        <taxon>Pseudomonadati</taxon>
        <taxon>Pseudomonadota</taxon>
        <taxon>Alphaproteobacteria</taxon>
        <taxon>Sphingomonadales</taxon>
        <taxon>Sphingomonadaceae</taxon>
        <taxon>Sphingopyxis</taxon>
    </lineage>
</organism>
<dbReference type="GO" id="GO:0003700">
    <property type="term" value="F:DNA-binding transcription factor activity"/>
    <property type="evidence" value="ECO:0007669"/>
    <property type="project" value="InterPro"/>
</dbReference>
<keyword evidence="7" id="KW-1185">Reference proteome</keyword>
<comment type="similarity">
    <text evidence="1">Belongs to the LysR transcriptional regulatory family.</text>
</comment>
<evidence type="ECO:0000313" key="7">
    <source>
        <dbReference type="Proteomes" id="UP000190044"/>
    </source>
</evidence>